<dbReference type="AlphaFoldDB" id="A0AAD5XGR4"/>
<proteinExistence type="predicted"/>
<reference evidence="1" key="1">
    <citation type="submission" date="2020-05" db="EMBL/GenBank/DDBJ databases">
        <title>Phylogenomic resolution of chytrid fungi.</title>
        <authorList>
            <person name="Stajich J.E."/>
            <person name="Amses K."/>
            <person name="Simmons R."/>
            <person name="Seto K."/>
            <person name="Myers J."/>
            <person name="Bonds A."/>
            <person name="Quandt C.A."/>
            <person name="Barry K."/>
            <person name="Liu P."/>
            <person name="Grigoriev I."/>
            <person name="Longcore J.E."/>
            <person name="James T.Y."/>
        </authorList>
    </citation>
    <scope>NUCLEOTIDE SEQUENCE</scope>
    <source>
        <strain evidence="1">JEL0513</strain>
    </source>
</reference>
<dbReference type="Proteomes" id="UP001211907">
    <property type="component" value="Unassembled WGS sequence"/>
</dbReference>
<comment type="caution">
    <text evidence="1">The sequence shown here is derived from an EMBL/GenBank/DDBJ whole genome shotgun (WGS) entry which is preliminary data.</text>
</comment>
<dbReference type="InterPro" id="IPR029058">
    <property type="entry name" value="AB_hydrolase_fold"/>
</dbReference>
<gene>
    <name evidence="1" type="ORF">HK100_011241</name>
</gene>
<dbReference type="PANTHER" id="PTHR42886">
    <property type="entry name" value="RE40534P-RELATED"/>
    <property type="match status" value="1"/>
</dbReference>
<evidence type="ECO:0000313" key="1">
    <source>
        <dbReference type="EMBL" id="KAJ3124431.1"/>
    </source>
</evidence>
<dbReference type="SUPFAM" id="SSF53474">
    <property type="entry name" value="alpha/beta-Hydrolases"/>
    <property type="match status" value="1"/>
</dbReference>
<sequence length="342" mass="37490">MESNFRIPIPESDADFLAATVRLKPPSSVVESGSNQPIVIICHGIKAHKNNPSLLSLLADNLPVSSLRFDFRGSGDSSGSVLTMLDYYRCLHDLSVVYDWLSARNWRISCIIGHSMGEQHHNTRNMVGLLYALHNPTRVPLFVNISGRFDMLNGLSQKCIRDGVFSQQVIDEALSKWRCREAVLPETVTGGGDNGLEVAVNGWWGGATDLNGNRLKGRVVKYSVSLDRAFSMWARIDNELANISLLPQSLQTLTVHGTLDEIVPVADATSFANVLPSHTLVLIQNGNHNLNSKIDLPVSLDDKDNDANNIAAQTTKATTHAQIACDIIVKWVVDRGINSSKI</sequence>
<dbReference type="PANTHER" id="PTHR42886:SF53">
    <property type="entry name" value="ALPHA_BETA-HYDROLASES SUPERFAMILY PROTEIN"/>
    <property type="match status" value="1"/>
</dbReference>
<accession>A0AAD5XGR4</accession>
<protein>
    <recommendedName>
        <fullName evidence="3">Serine aminopeptidase S33 domain-containing protein</fullName>
    </recommendedName>
</protein>
<keyword evidence="2" id="KW-1185">Reference proteome</keyword>
<evidence type="ECO:0000313" key="2">
    <source>
        <dbReference type="Proteomes" id="UP001211907"/>
    </source>
</evidence>
<organism evidence="1 2">
    <name type="scientific">Physocladia obscura</name>
    <dbReference type="NCBI Taxonomy" id="109957"/>
    <lineage>
        <taxon>Eukaryota</taxon>
        <taxon>Fungi</taxon>
        <taxon>Fungi incertae sedis</taxon>
        <taxon>Chytridiomycota</taxon>
        <taxon>Chytridiomycota incertae sedis</taxon>
        <taxon>Chytridiomycetes</taxon>
        <taxon>Chytridiales</taxon>
        <taxon>Chytriomycetaceae</taxon>
        <taxon>Physocladia</taxon>
    </lineage>
</organism>
<dbReference type="Gene3D" id="3.40.50.1820">
    <property type="entry name" value="alpha/beta hydrolase"/>
    <property type="match status" value="1"/>
</dbReference>
<name>A0AAD5XGR4_9FUNG</name>
<dbReference type="EMBL" id="JADGJH010000672">
    <property type="protein sequence ID" value="KAJ3124431.1"/>
    <property type="molecule type" value="Genomic_DNA"/>
</dbReference>
<evidence type="ECO:0008006" key="3">
    <source>
        <dbReference type="Google" id="ProtNLM"/>
    </source>
</evidence>